<evidence type="ECO:0000313" key="2">
    <source>
        <dbReference type="Proteomes" id="UP000541444"/>
    </source>
</evidence>
<keyword evidence="2" id="KW-1185">Reference proteome</keyword>
<evidence type="ECO:0000313" key="1">
    <source>
        <dbReference type="EMBL" id="KAF6142534.1"/>
    </source>
</evidence>
<gene>
    <name evidence="1" type="ORF">GIB67_039498</name>
</gene>
<protein>
    <submittedName>
        <fullName evidence="1">Uncharacterized protein</fullName>
    </submittedName>
</protein>
<organism evidence="1 2">
    <name type="scientific">Kingdonia uniflora</name>
    <dbReference type="NCBI Taxonomy" id="39325"/>
    <lineage>
        <taxon>Eukaryota</taxon>
        <taxon>Viridiplantae</taxon>
        <taxon>Streptophyta</taxon>
        <taxon>Embryophyta</taxon>
        <taxon>Tracheophyta</taxon>
        <taxon>Spermatophyta</taxon>
        <taxon>Magnoliopsida</taxon>
        <taxon>Ranunculales</taxon>
        <taxon>Circaeasteraceae</taxon>
        <taxon>Kingdonia</taxon>
    </lineage>
</organism>
<proteinExistence type="predicted"/>
<name>A0A7J7LJ35_9MAGN</name>
<dbReference type="AlphaFoldDB" id="A0A7J7LJ35"/>
<dbReference type="Proteomes" id="UP000541444">
    <property type="component" value="Unassembled WGS sequence"/>
</dbReference>
<dbReference type="EMBL" id="JACGCM010002254">
    <property type="protein sequence ID" value="KAF6142534.1"/>
    <property type="molecule type" value="Genomic_DNA"/>
</dbReference>
<reference evidence="1 2" key="1">
    <citation type="journal article" date="2020" name="IScience">
        <title>Genome Sequencing of the Endangered Kingdonia uniflora (Circaeasteraceae, Ranunculales) Reveals Potential Mechanisms of Evolutionary Specialization.</title>
        <authorList>
            <person name="Sun Y."/>
            <person name="Deng T."/>
            <person name="Zhang A."/>
            <person name="Moore M.J."/>
            <person name="Landis J.B."/>
            <person name="Lin N."/>
            <person name="Zhang H."/>
            <person name="Zhang X."/>
            <person name="Huang J."/>
            <person name="Zhang X."/>
            <person name="Sun H."/>
            <person name="Wang H."/>
        </authorList>
    </citation>
    <scope>NUCLEOTIDE SEQUENCE [LARGE SCALE GENOMIC DNA]</scope>
    <source>
        <strain evidence="1">TB1705</strain>
        <tissue evidence="1">Leaf</tissue>
    </source>
</reference>
<comment type="caution">
    <text evidence="1">The sequence shown here is derived from an EMBL/GenBank/DDBJ whole genome shotgun (WGS) entry which is preliminary data.</text>
</comment>
<sequence>MHIYIYIYNIQNISLINRLHITYINSIYMYEQQDISHTSLLTFSIRMRVELIFPLTTLLYYHLRDPEFFALFNRLSPSDNYLSNPLIFCLSL</sequence>
<accession>A0A7J7LJ35</accession>